<dbReference type="SUPFAM" id="SSF117289">
    <property type="entry name" value="Nucleoporin domain"/>
    <property type="match status" value="1"/>
</dbReference>
<evidence type="ECO:0000256" key="5">
    <source>
        <dbReference type="ARBA" id="ARBA00023306"/>
    </source>
</evidence>
<accession>A0A9N9IJR3</accession>
<feature type="non-terminal residue" evidence="8">
    <location>
        <position position="1"/>
    </location>
</feature>
<dbReference type="GO" id="GO:0051301">
    <property type="term" value="P:cell division"/>
    <property type="evidence" value="ECO:0007669"/>
    <property type="project" value="UniProtKB-KW"/>
</dbReference>
<dbReference type="GO" id="GO:0034399">
    <property type="term" value="C:nuclear periphery"/>
    <property type="evidence" value="ECO:0007669"/>
    <property type="project" value="TreeGrafter"/>
</dbReference>
<evidence type="ECO:0000256" key="2">
    <source>
        <dbReference type="ARBA" id="ARBA00022618"/>
    </source>
</evidence>
<gene>
    <name evidence="8" type="ORF">DERYTH_LOCUS15804</name>
</gene>
<dbReference type="GO" id="GO:0031145">
    <property type="term" value="P:anaphase-promoting complex-dependent catabolic process"/>
    <property type="evidence" value="ECO:0007669"/>
    <property type="project" value="InterPro"/>
</dbReference>
<keyword evidence="3" id="KW-0498">Mitosis</keyword>
<evidence type="ECO:0000256" key="4">
    <source>
        <dbReference type="ARBA" id="ARBA00022786"/>
    </source>
</evidence>
<keyword evidence="4" id="KW-0833">Ubl conjugation pathway</keyword>
<dbReference type="Pfam" id="PF12894">
    <property type="entry name" value="ANAPC4_WD40"/>
    <property type="match status" value="1"/>
</dbReference>
<dbReference type="PANTHER" id="PTHR13260:SF0">
    <property type="entry name" value="ANAPHASE-PROMOTING COMPLEX SUBUNIT 4"/>
    <property type="match status" value="1"/>
</dbReference>
<evidence type="ECO:0000256" key="1">
    <source>
        <dbReference type="ARBA" id="ARBA00016067"/>
    </source>
</evidence>
<feature type="domain" description="Anaphase-promoting complex subunit 4-like WD40" evidence="6">
    <location>
        <begin position="25"/>
        <end position="123"/>
    </location>
</feature>
<dbReference type="InterPro" id="IPR024977">
    <property type="entry name" value="Apc4-like_WD40_dom"/>
</dbReference>
<dbReference type="GO" id="GO:0070979">
    <property type="term" value="P:protein K11-linked ubiquitination"/>
    <property type="evidence" value="ECO:0007669"/>
    <property type="project" value="TreeGrafter"/>
</dbReference>
<dbReference type="GO" id="GO:0005680">
    <property type="term" value="C:anaphase-promoting complex"/>
    <property type="evidence" value="ECO:0007669"/>
    <property type="project" value="InterPro"/>
</dbReference>
<evidence type="ECO:0000256" key="3">
    <source>
        <dbReference type="ARBA" id="ARBA00022776"/>
    </source>
</evidence>
<evidence type="ECO:0000259" key="6">
    <source>
        <dbReference type="Pfam" id="PF12894"/>
    </source>
</evidence>
<dbReference type="OrthoDB" id="2110451at2759"/>
<dbReference type="InterPro" id="IPR024789">
    <property type="entry name" value="APC4"/>
</dbReference>
<dbReference type="Proteomes" id="UP000789405">
    <property type="component" value="Unassembled WGS sequence"/>
</dbReference>
<dbReference type="EMBL" id="CAJVPY010013132">
    <property type="protein sequence ID" value="CAG8738717.1"/>
    <property type="molecule type" value="Genomic_DNA"/>
</dbReference>
<dbReference type="InterPro" id="IPR024790">
    <property type="entry name" value="APC4_long_dom"/>
</dbReference>
<name>A0A9N9IJR3_9GLOM</name>
<evidence type="ECO:0000313" key="9">
    <source>
        <dbReference type="Proteomes" id="UP000789405"/>
    </source>
</evidence>
<comment type="caution">
    <text evidence="8">The sequence shown here is derived from an EMBL/GenBank/DDBJ whole genome shotgun (WGS) entry which is preliminary data.</text>
</comment>
<protein>
    <recommendedName>
        <fullName evidence="1">Anaphase-promoting complex subunit 4</fullName>
    </recommendedName>
</protein>
<organism evidence="8 9">
    <name type="scientific">Dentiscutata erythropus</name>
    <dbReference type="NCBI Taxonomy" id="1348616"/>
    <lineage>
        <taxon>Eukaryota</taxon>
        <taxon>Fungi</taxon>
        <taxon>Fungi incertae sedis</taxon>
        <taxon>Mucoromycota</taxon>
        <taxon>Glomeromycotina</taxon>
        <taxon>Glomeromycetes</taxon>
        <taxon>Diversisporales</taxon>
        <taxon>Gigasporaceae</taxon>
        <taxon>Dentiscutata</taxon>
    </lineage>
</organism>
<keyword evidence="9" id="KW-1185">Reference proteome</keyword>
<evidence type="ECO:0000313" key="8">
    <source>
        <dbReference type="EMBL" id="CAG8738717.1"/>
    </source>
</evidence>
<dbReference type="Gene3D" id="2.130.10.10">
    <property type="entry name" value="YVTN repeat-like/Quinoprotein amine dehydrogenase"/>
    <property type="match status" value="1"/>
</dbReference>
<dbReference type="InterPro" id="IPR015943">
    <property type="entry name" value="WD40/YVTN_repeat-like_dom_sf"/>
</dbReference>
<feature type="domain" description="Anaphase-promoting complex subunit 4 long" evidence="7">
    <location>
        <begin position="246"/>
        <end position="435"/>
    </location>
</feature>
<dbReference type="PANTHER" id="PTHR13260">
    <property type="entry name" value="ANAPHASE PROMOTING COMPLEX SUBUNIT 4 APC4"/>
    <property type="match status" value="1"/>
</dbReference>
<proteinExistence type="predicted"/>
<keyword evidence="2" id="KW-0132">Cell division</keyword>
<keyword evidence="5" id="KW-0131">Cell cycle</keyword>
<dbReference type="Pfam" id="PF12896">
    <property type="entry name" value="ANAPC4"/>
    <property type="match status" value="1"/>
</dbReference>
<dbReference type="AlphaFoldDB" id="A0A9N9IJR3"/>
<sequence>CEDAESRVAFRLINQHLVEDSIRLMSMCPTMDLLAVCTESGCVWVARWYNALEKIWTLPPSQDGEETVEVFTWRPDGKVIAIGYSNGIIRLYNVDKLEMIHELFQKPLKSPSSKSFAINFLFWVQETKKDSEIINDATNDFSMSAHPVQKYLPRLNTMPNAKPISKLLGDLNESDEDDLDDRSSSSIDLLLAGDTGGNLHLRWIFFSLLFSSVTPDLSLMTLLIRTDDCSTSSASTGFHKDRLFFVTFNTGLLYTQKFEIRTLSQRYTAIKYLTDYIFKGIKQIESEYQDLKFLTNKFVESFQEEAKSKLSAEFVRLLATGKPSALLDEYMESHLTKRALKDWESKGQKTFDRIREYINHYVRIGCERLIIELNALAGYSKWPQKFQKLGLNESFIHSCVILAGCIISRLEKVNSIIDEEYINFLEFHQWLQFASPRVDVHKVSSYIKNSLGKDFLNNLEKFFVDDQQSSTISLPTFEFPFSCNSLDNCDLFQHNSSQSNELPAYPYDFLSSNNSFQRAPSFESFVTELINRCDILSSTTADNVAKSVKAHELVDIVEGINYCIENILLADMKIVTEGLATSAYVIFYLSQDRNVSPTLWVLRFPLHAKTSKSYTPSLKFADNFSRSKNGEIACIQLVNNEHPEENLSITDLNLYDDEKLYMTVVGSDNDEPILLSEVKYTELNFISIPEPYDLQSTNEFKLPNVINQVLDRMV</sequence>
<reference evidence="8" key="1">
    <citation type="submission" date="2021-06" db="EMBL/GenBank/DDBJ databases">
        <authorList>
            <person name="Kallberg Y."/>
            <person name="Tangrot J."/>
            <person name="Rosling A."/>
        </authorList>
    </citation>
    <scope>NUCLEOTIDE SEQUENCE</scope>
    <source>
        <strain evidence="8">MA453B</strain>
    </source>
</reference>
<evidence type="ECO:0000259" key="7">
    <source>
        <dbReference type="Pfam" id="PF12896"/>
    </source>
</evidence>